<evidence type="ECO:0000256" key="1">
    <source>
        <dbReference type="ARBA" id="ARBA00023002"/>
    </source>
</evidence>
<dbReference type="SUPFAM" id="SSF51905">
    <property type="entry name" value="FAD/NAD(P)-binding domain"/>
    <property type="match status" value="1"/>
</dbReference>
<comment type="similarity">
    <text evidence="3">Belongs to the flavin-dependent halogenase family. Bacterial tryptophan halogenase subfamily.</text>
</comment>
<reference evidence="4" key="1">
    <citation type="journal article" date="1997" name="Proc. Natl. Acad. Sci. U.S.A.">
        <title>D-Ala-D-Ala ligases from glycopeptide antibiotic-producing organisms are highly homologous to the enterococcal vancomycin-resistance ligases VanA and VanB.</title>
        <authorList>
            <person name="Marshall C.G."/>
            <person name="Broadhead G."/>
            <person name="Leskiw B.K."/>
            <person name="Wright G.D."/>
        </authorList>
    </citation>
    <scope>NUCLEOTIDE SEQUENCE</scope>
    <source>
        <strain evidence="4">NRRL 15009</strain>
    </source>
</reference>
<dbReference type="PRINTS" id="PR00420">
    <property type="entry name" value="RNGMNOXGNASE"/>
</dbReference>
<dbReference type="InterPro" id="IPR036188">
    <property type="entry name" value="FAD/NAD-bd_sf"/>
</dbReference>
<dbReference type="PANTHER" id="PTHR43747">
    <property type="entry name" value="FAD-BINDING PROTEIN"/>
    <property type="match status" value="1"/>
</dbReference>
<evidence type="ECO:0000256" key="3">
    <source>
        <dbReference type="ARBA" id="ARBA00038396"/>
    </source>
</evidence>
<evidence type="ECO:0000256" key="2">
    <source>
        <dbReference type="ARBA" id="ARBA00023033"/>
    </source>
</evidence>
<evidence type="ECO:0000313" key="4">
    <source>
        <dbReference type="EMBL" id="AAM80532.1"/>
    </source>
</evidence>
<organism evidence="4">
    <name type="scientific">Streptomyces toyocaensis</name>
    <dbReference type="NCBI Taxonomy" id="55952"/>
    <lineage>
        <taxon>Bacteria</taxon>
        <taxon>Bacillati</taxon>
        <taxon>Actinomycetota</taxon>
        <taxon>Actinomycetes</taxon>
        <taxon>Kitasatosporales</taxon>
        <taxon>Streptomycetaceae</taxon>
        <taxon>Streptomyces</taxon>
    </lineage>
</organism>
<dbReference type="AlphaFoldDB" id="Q8KLM0"/>
<dbReference type="PANTHER" id="PTHR43747:SF5">
    <property type="entry name" value="FAD-BINDING DOMAIN-CONTAINING PROTEIN"/>
    <property type="match status" value="1"/>
</dbReference>
<sequence>MDGLSGDPLPSTIAKDSIEGWWEMSVETFDVVVAGGGPGGSTVAALVAMQGHRVLLLEKEVFPRYQIGESLLPSTVHGVCRLLGVTDELAAAKFPVKRGGTFRWGARPEPWTFSFAVSPRMTGPTSFAYQVERARFDEILLNNAKSKGVTVREGCSVTAVVEEGDRVTGLRYTDSDGGEHEVGARFVIDASGNKSRLHASVGGTREYSEFFRSLALFGYFENGKRLPEPYSGNILSVAFDSGWFWYIPLSDTLTSVGVVVRREMAEKIQGDREKAYNALIAECPLIAEYLSDARRVTTGNYGELRVRKDYSYHQTKFWRPGMILVGDAACFVDPVFSSGVHLATYSALLAARSINSVLAGDLDEKTAFDEFEGRYRREYGVFYEFLVSFYQMNVNEESYFWHAKKVTNNEHTEFESFVDLVGGVASGETALAASRLAERSAEFAGAVDQMAGGDDGDMVPLFKSHVVKQVMQEGGQVQMKAVLGEDAAPEEPVFPGGLVSSPDGMKWLPYRG</sequence>
<dbReference type="EMBL" id="U82965">
    <property type="protein sequence ID" value="AAM80532.1"/>
    <property type="molecule type" value="Genomic_DNA"/>
</dbReference>
<dbReference type="GO" id="GO:0004497">
    <property type="term" value="F:monooxygenase activity"/>
    <property type="evidence" value="ECO:0007669"/>
    <property type="project" value="UniProtKB-KW"/>
</dbReference>
<name>Q8KLM0_STRTO</name>
<dbReference type="InterPro" id="IPR006905">
    <property type="entry name" value="Flavin_halogenase"/>
</dbReference>
<protein>
    <submittedName>
        <fullName evidence="4">StaI</fullName>
    </submittedName>
</protein>
<dbReference type="InterPro" id="IPR050816">
    <property type="entry name" value="Flavin-dep_Halogenase_NPB"/>
</dbReference>
<reference evidence="4" key="2">
    <citation type="journal article" date="2002" name="Proc. Natl. Acad. Sci. U.S.A.">
        <title>Assembling the glycopeptide antibiotic scaffold: the biosynthesis of A47934 from Streptomyces toyocaensis NRRL15009.</title>
        <authorList>
            <person name="Pootoolal J."/>
            <person name="Thomas M.G."/>
            <person name="Marshall C.G."/>
            <person name="Neu J.M."/>
            <person name="Hubbard B.K."/>
            <person name="Walsh C.T."/>
            <person name="Wright G.D."/>
        </authorList>
    </citation>
    <scope>NUCLEOTIDE SEQUENCE</scope>
    <source>
        <strain evidence="4">NRRL 15009</strain>
    </source>
</reference>
<dbReference type="Pfam" id="PF04820">
    <property type="entry name" value="Trp_halogenase"/>
    <property type="match status" value="2"/>
</dbReference>
<accession>Q8KLM0</accession>
<dbReference type="Gene3D" id="3.30.9.100">
    <property type="match status" value="1"/>
</dbReference>
<dbReference type="Gene3D" id="3.50.50.60">
    <property type="entry name" value="FAD/NAD(P)-binding domain"/>
    <property type="match status" value="1"/>
</dbReference>
<keyword evidence="2" id="KW-0503">Monooxygenase</keyword>
<proteinExistence type="inferred from homology"/>
<keyword evidence="1" id="KW-0560">Oxidoreductase</keyword>